<evidence type="ECO:0000256" key="2">
    <source>
        <dbReference type="ARBA" id="ARBA00022679"/>
    </source>
</evidence>
<keyword evidence="4" id="KW-0418">Kinase</keyword>
<keyword evidence="3" id="KW-0547">Nucleotide-binding</keyword>
<dbReference type="PANTHER" id="PTHR43065">
    <property type="entry name" value="SENSOR HISTIDINE KINASE"/>
    <property type="match status" value="1"/>
</dbReference>
<accession>A0ABX8R9K4</accession>
<evidence type="ECO:0000256" key="1">
    <source>
        <dbReference type="ARBA" id="ARBA00022553"/>
    </source>
</evidence>
<dbReference type="SMART" id="SM00387">
    <property type="entry name" value="HATPase_c"/>
    <property type="match status" value="1"/>
</dbReference>
<sequence length="188" mass="21487">MRELSLHILDIVQNSIAANATFIEIIIDENDEKNCMTIEIVDNGIGMSEELVKKVVNPFVTTRKTRKVGLGISLFKAACERCNGKFHIESELGKGTKIIASFEKNHIDRAPLGNMVDTMIIIILSNEKIDYLYKHRINKEEFVLDTRELRKVLGDVPLSNTEVIDWIKQYMVEGLEELRIKIVNDKLD</sequence>
<dbReference type="EMBL" id="CP078093">
    <property type="protein sequence ID" value="QXM05745.1"/>
    <property type="molecule type" value="Genomic_DNA"/>
</dbReference>
<keyword evidence="2" id="KW-0808">Transferase</keyword>
<evidence type="ECO:0000256" key="5">
    <source>
        <dbReference type="ARBA" id="ARBA00022840"/>
    </source>
</evidence>
<evidence type="ECO:0000313" key="8">
    <source>
        <dbReference type="EMBL" id="QXM05745.1"/>
    </source>
</evidence>
<evidence type="ECO:0000313" key="9">
    <source>
        <dbReference type="Proteomes" id="UP000886818"/>
    </source>
</evidence>
<evidence type="ECO:0000256" key="6">
    <source>
        <dbReference type="ARBA" id="ARBA00023012"/>
    </source>
</evidence>
<dbReference type="InterPro" id="IPR003594">
    <property type="entry name" value="HATPase_dom"/>
</dbReference>
<dbReference type="GO" id="GO:0005524">
    <property type="term" value="F:ATP binding"/>
    <property type="evidence" value="ECO:0007669"/>
    <property type="project" value="UniProtKB-KW"/>
</dbReference>
<evidence type="ECO:0000259" key="7">
    <source>
        <dbReference type="PROSITE" id="PS50109"/>
    </source>
</evidence>
<dbReference type="PANTHER" id="PTHR43065:SF10">
    <property type="entry name" value="PEROXIDE STRESS-ACTIVATED HISTIDINE KINASE MAK3"/>
    <property type="match status" value="1"/>
</dbReference>
<keyword evidence="9" id="KW-1185">Reference proteome</keyword>
<feature type="domain" description="Histidine kinase" evidence="7">
    <location>
        <begin position="1"/>
        <end position="106"/>
    </location>
</feature>
<keyword evidence="5 8" id="KW-0067">ATP-binding</keyword>
<evidence type="ECO:0000256" key="4">
    <source>
        <dbReference type="ARBA" id="ARBA00022777"/>
    </source>
</evidence>
<name>A0ABX8R9K4_9CLOT</name>
<proteinExistence type="predicted"/>
<dbReference type="RefSeq" id="WP_218282443.1">
    <property type="nucleotide sequence ID" value="NZ_CP078093.1"/>
</dbReference>
<evidence type="ECO:0000256" key="3">
    <source>
        <dbReference type="ARBA" id="ARBA00022741"/>
    </source>
</evidence>
<gene>
    <name evidence="8" type="ORF">KVH43_10280</name>
</gene>
<reference evidence="8" key="1">
    <citation type="submission" date="2021-07" db="EMBL/GenBank/DDBJ databases">
        <title>Complete genome sequence of Crassaminicella sp. 143-21, isolated from a deep-sea hydrothermal vent.</title>
        <authorList>
            <person name="Li X."/>
        </authorList>
    </citation>
    <scope>NUCLEOTIDE SEQUENCE</scope>
    <source>
        <strain evidence="8">143-21</strain>
    </source>
</reference>
<organism evidence="8 9">
    <name type="scientific">Crassaminicella indica</name>
    <dbReference type="NCBI Taxonomy" id="2855394"/>
    <lineage>
        <taxon>Bacteria</taxon>
        <taxon>Bacillati</taxon>
        <taxon>Bacillota</taxon>
        <taxon>Clostridia</taxon>
        <taxon>Eubacteriales</taxon>
        <taxon>Clostridiaceae</taxon>
        <taxon>Crassaminicella</taxon>
    </lineage>
</organism>
<dbReference type="InterPro" id="IPR005467">
    <property type="entry name" value="His_kinase_dom"/>
</dbReference>
<dbReference type="PROSITE" id="PS50109">
    <property type="entry name" value="HIS_KIN"/>
    <property type="match status" value="1"/>
</dbReference>
<dbReference type="Pfam" id="PF02518">
    <property type="entry name" value="HATPase_c"/>
    <property type="match status" value="1"/>
</dbReference>
<keyword evidence="1" id="KW-0597">Phosphoprotein</keyword>
<protein>
    <submittedName>
        <fullName evidence="8">ATP-binding protein</fullName>
    </submittedName>
</protein>
<dbReference type="Proteomes" id="UP000886818">
    <property type="component" value="Chromosome"/>
</dbReference>
<keyword evidence="6" id="KW-0902">Two-component regulatory system</keyword>